<dbReference type="HOGENOM" id="CLU_011739_0_0_1"/>
<keyword evidence="2" id="KW-0808">Transferase</keyword>
<dbReference type="PROSITE" id="PS00109">
    <property type="entry name" value="PROTEIN_KINASE_TYR"/>
    <property type="match status" value="1"/>
</dbReference>
<sequence>LNTVAIKLSNNLSFLKDQRCFSSHPLHELFSGILVSLIKNRLCSEWIEHAPPESVLRVLICLRLLIRDPHYQKILHELQGISLLARYMESVTALCMSCGEQAFATQKLVTMTYIFQKLSATQHQRVWVIESGAHRVSDKLYIQGRFHLLQDFLLCSIKFKEEIGKLLIVESLLVILQEYDLLSKRMSAELLRLLCPVQIIRAQVRELDGLPVLLSLLHGQHLKLLWSVTWVLVQLCEDPDIRVEIRSWGGVQQLLRLLDRFYISDRSSIEALSSANAAGRIQREHMREELSPQEVVDNMIALQSACCTALTELSLDDTSAHHIVQEITYLFVYWQCYAFRALRFLFSVERNRHLFKRLFPTDLFELFIDVGHYVRDLAAYEGLQTKVSLYTKEELDNLREGFETVDQNRPPLRVISGYSILDHLGTGAFGSVFKVQKQSGQNILALKEVNLHNPAFGKDKKSRDSNVEKIISELTIIKEQMTHPNIVKYYRTFLEGDKLYIVMELIEGVSLGEHFNSLKEKQQQFTEDRLWNIFIQMCLALRYLHKEKRIVHRDLTPNNIMLGEKDKVTITDFGLAKQKEENSKLTSVVGTILYSCPEIVKNEPYGEKADIWALGCILYQMATLQPPFYSSNMLSLASKIVEADYEPIEEGTFSERVIYMIKWCLSPDPDLRPDIIAVSSRISDLMMKLMDGLYTSQNSLERKAERDRKRAQKFFLERDKIRATCSHSNIGDFAAVKVKPRPGNFLILWHRSTSQTTETF</sequence>
<evidence type="ECO:0000256" key="4">
    <source>
        <dbReference type="ARBA" id="ARBA00022777"/>
    </source>
</evidence>
<dbReference type="FunFam" id="3.30.200.20:FF:000339">
    <property type="entry name" value="serine/threonine-protein kinase Nek10"/>
    <property type="match status" value="1"/>
</dbReference>
<dbReference type="PANTHER" id="PTHR43671:SF92">
    <property type="entry name" value="SERINE_THREONINE-PROTEIN KINASE NEK10"/>
    <property type="match status" value="1"/>
</dbReference>
<dbReference type="PROSITE" id="PS50011">
    <property type="entry name" value="PROTEIN_KINASE_DOM"/>
    <property type="match status" value="1"/>
</dbReference>
<dbReference type="Pfam" id="PF00069">
    <property type="entry name" value="Pkinase"/>
    <property type="match status" value="1"/>
</dbReference>
<dbReference type="GO" id="GO:0005524">
    <property type="term" value="F:ATP binding"/>
    <property type="evidence" value="ECO:0007669"/>
    <property type="project" value="UniProtKB-UniRule"/>
</dbReference>
<dbReference type="Proteomes" id="UP000005207">
    <property type="component" value="Linkage group LG11"/>
</dbReference>
<evidence type="ECO:0000256" key="5">
    <source>
        <dbReference type="ARBA" id="ARBA00022840"/>
    </source>
</evidence>
<dbReference type="InterPro" id="IPR011989">
    <property type="entry name" value="ARM-like"/>
</dbReference>
<reference evidence="8" key="2">
    <citation type="submission" date="2025-08" db="UniProtKB">
        <authorList>
            <consortium name="Ensembl"/>
        </authorList>
    </citation>
    <scope>IDENTIFICATION</scope>
</reference>
<organism evidence="8 9">
    <name type="scientific">Oreochromis niloticus</name>
    <name type="common">Nile tilapia</name>
    <name type="synonym">Tilapia nilotica</name>
    <dbReference type="NCBI Taxonomy" id="8128"/>
    <lineage>
        <taxon>Eukaryota</taxon>
        <taxon>Metazoa</taxon>
        <taxon>Chordata</taxon>
        <taxon>Craniata</taxon>
        <taxon>Vertebrata</taxon>
        <taxon>Euteleostomi</taxon>
        <taxon>Actinopterygii</taxon>
        <taxon>Neopterygii</taxon>
        <taxon>Teleostei</taxon>
        <taxon>Neoteleostei</taxon>
        <taxon>Acanthomorphata</taxon>
        <taxon>Ovalentaria</taxon>
        <taxon>Cichlomorphae</taxon>
        <taxon>Cichliformes</taxon>
        <taxon>Cichlidae</taxon>
        <taxon>African cichlids</taxon>
        <taxon>Pseudocrenilabrinae</taxon>
        <taxon>Oreochromini</taxon>
        <taxon>Oreochromis</taxon>
    </lineage>
</organism>
<dbReference type="InterPro" id="IPR000719">
    <property type="entry name" value="Prot_kinase_dom"/>
</dbReference>
<dbReference type="SUPFAM" id="SSF48371">
    <property type="entry name" value="ARM repeat"/>
    <property type="match status" value="1"/>
</dbReference>
<evidence type="ECO:0000313" key="8">
    <source>
        <dbReference type="Ensembl" id="ENSONIP00000008190.2"/>
    </source>
</evidence>
<comment type="similarity">
    <text evidence="1">Belongs to the protein kinase superfamily. NEK Ser/Thr protein kinase family. NIMA subfamily.</text>
</comment>
<dbReference type="InterPro" id="IPR016024">
    <property type="entry name" value="ARM-type_fold"/>
</dbReference>
<evidence type="ECO:0000256" key="2">
    <source>
        <dbReference type="ARBA" id="ARBA00022679"/>
    </source>
</evidence>
<keyword evidence="9" id="KW-1185">Reference proteome</keyword>
<dbReference type="FunFam" id="1.10.510.10:FF:001213">
    <property type="entry name" value="serine/threonine-protein kinase Nek10"/>
    <property type="match status" value="1"/>
</dbReference>
<dbReference type="PROSITE" id="PS00107">
    <property type="entry name" value="PROTEIN_KINASE_ATP"/>
    <property type="match status" value="1"/>
</dbReference>
<keyword evidence="3 6" id="KW-0547">Nucleotide-binding</keyword>
<dbReference type="GO" id="GO:0004674">
    <property type="term" value="F:protein serine/threonine kinase activity"/>
    <property type="evidence" value="ECO:0007669"/>
    <property type="project" value="TreeGrafter"/>
</dbReference>
<dbReference type="GeneTree" id="ENSGT00940000161037"/>
<dbReference type="InterPro" id="IPR050660">
    <property type="entry name" value="NEK_Ser/Thr_kinase"/>
</dbReference>
<gene>
    <name evidence="8" type="primary">NEK10</name>
    <name evidence="8" type="synonym">nek10</name>
</gene>
<dbReference type="AlphaFoldDB" id="I3JH47"/>
<feature type="binding site" evidence="6">
    <location>
        <position position="447"/>
    </location>
    <ligand>
        <name>ATP</name>
        <dbReference type="ChEBI" id="CHEBI:30616"/>
    </ligand>
</feature>
<name>I3JH47_ORENI</name>
<dbReference type="InterPro" id="IPR011009">
    <property type="entry name" value="Kinase-like_dom_sf"/>
</dbReference>
<evidence type="ECO:0000256" key="6">
    <source>
        <dbReference type="PROSITE-ProRule" id="PRU10141"/>
    </source>
</evidence>
<dbReference type="SUPFAM" id="SSF56112">
    <property type="entry name" value="Protein kinase-like (PK-like)"/>
    <property type="match status" value="1"/>
</dbReference>
<dbReference type="Gene3D" id="1.10.510.10">
    <property type="entry name" value="Transferase(Phosphotransferase) domain 1"/>
    <property type="match status" value="1"/>
</dbReference>
<dbReference type="GO" id="GO:1902749">
    <property type="term" value="P:regulation of cell cycle G2/M phase transition"/>
    <property type="evidence" value="ECO:0007669"/>
    <property type="project" value="TreeGrafter"/>
</dbReference>
<evidence type="ECO:0000313" key="9">
    <source>
        <dbReference type="Proteomes" id="UP000005207"/>
    </source>
</evidence>
<dbReference type="Gene3D" id="3.30.200.20">
    <property type="entry name" value="Phosphorylase Kinase, domain 1"/>
    <property type="match status" value="1"/>
</dbReference>
<proteinExistence type="inferred from homology"/>
<dbReference type="PANTHER" id="PTHR43671">
    <property type="entry name" value="SERINE/THREONINE-PROTEIN KINASE NEK"/>
    <property type="match status" value="1"/>
</dbReference>
<dbReference type="InterPro" id="IPR017441">
    <property type="entry name" value="Protein_kinase_ATP_BS"/>
</dbReference>
<feature type="domain" description="Protein kinase" evidence="7">
    <location>
        <begin position="418"/>
        <end position="686"/>
    </location>
</feature>
<dbReference type="Gene3D" id="1.25.10.10">
    <property type="entry name" value="Leucine-rich Repeat Variant"/>
    <property type="match status" value="1"/>
</dbReference>
<reference evidence="8" key="3">
    <citation type="submission" date="2025-09" db="UniProtKB">
        <authorList>
            <consortium name="Ensembl"/>
        </authorList>
    </citation>
    <scope>IDENTIFICATION</scope>
</reference>
<evidence type="ECO:0000259" key="7">
    <source>
        <dbReference type="PROSITE" id="PS50011"/>
    </source>
</evidence>
<protein>
    <submittedName>
        <fullName evidence="8">NIMA related kinase 10</fullName>
    </submittedName>
</protein>
<dbReference type="Ensembl" id="ENSONIT00000008195.2">
    <property type="protein sequence ID" value="ENSONIP00000008190.2"/>
    <property type="gene ID" value="ENSONIG00000006494.2"/>
</dbReference>
<keyword evidence="5 6" id="KW-0067">ATP-binding</keyword>
<evidence type="ECO:0000256" key="3">
    <source>
        <dbReference type="ARBA" id="ARBA00022741"/>
    </source>
</evidence>
<keyword evidence="4" id="KW-0418">Kinase</keyword>
<evidence type="ECO:0000256" key="1">
    <source>
        <dbReference type="ARBA" id="ARBA00010886"/>
    </source>
</evidence>
<reference evidence="9" key="1">
    <citation type="submission" date="2012-01" db="EMBL/GenBank/DDBJ databases">
        <title>The Genome Sequence of Oreochromis niloticus (Nile Tilapia).</title>
        <authorList>
            <consortium name="Broad Institute Genome Assembly Team"/>
            <consortium name="Broad Institute Sequencing Platform"/>
            <person name="Di Palma F."/>
            <person name="Johnson J."/>
            <person name="Lander E.S."/>
            <person name="Lindblad-Toh K."/>
        </authorList>
    </citation>
    <scope>NUCLEOTIDE SEQUENCE [LARGE SCALE GENOMIC DNA]</scope>
</reference>
<dbReference type="InterPro" id="IPR008266">
    <property type="entry name" value="Tyr_kinase_AS"/>
</dbReference>
<accession>I3JH47</accession>